<dbReference type="InterPro" id="IPR036388">
    <property type="entry name" value="WH-like_DNA-bd_sf"/>
</dbReference>
<dbReference type="InterPro" id="IPR013249">
    <property type="entry name" value="RNA_pol_sigma70_r4_t2"/>
</dbReference>
<dbReference type="GO" id="GO:0000428">
    <property type="term" value="C:DNA-directed RNA polymerase complex"/>
    <property type="evidence" value="ECO:0007669"/>
    <property type="project" value="UniProtKB-KW"/>
</dbReference>
<dbReference type="PANTHER" id="PTHR43133:SF50">
    <property type="entry name" value="ECF RNA POLYMERASE SIGMA FACTOR SIGM"/>
    <property type="match status" value="1"/>
</dbReference>
<name>A0A8J3P9B9_9ACTN</name>
<evidence type="ECO:0000256" key="3">
    <source>
        <dbReference type="ARBA" id="ARBA00023082"/>
    </source>
</evidence>
<dbReference type="Pfam" id="PF08281">
    <property type="entry name" value="Sigma70_r4_2"/>
    <property type="match status" value="1"/>
</dbReference>
<dbReference type="InterPro" id="IPR013325">
    <property type="entry name" value="RNA_pol_sigma_r2"/>
</dbReference>
<feature type="domain" description="RNA polymerase sigma factor 70 region 4 type 2" evidence="6">
    <location>
        <begin position="113"/>
        <end position="163"/>
    </location>
</feature>
<dbReference type="NCBIfam" id="TIGR02983">
    <property type="entry name" value="SigE-fam_strep"/>
    <property type="match status" value="1"/>
</dbReference>
<organism evidence="7 8">
    <name type="scientific">Catellatospora coxensis</name>
    <dbReference type="NCBI Taxonomy" id="310354"/>
    <lineage>
        <taxon>Bacteria</taxon>
        <taxon>Bacillati</taxon>
        <taxon>Actinomycetota</taxon>
        <taxon>Actinomycetes</taxon>
        <taxon>Micromonosporales</taxon>
        <taxon>Micromonosporaceae</taxon>
        <taxon>Catellatospora</taxon>
    </lineage>
</organism>
<dbReference type="SUPFAM" id="SSF88946">
    <property type="entry name" value="Sigma2 domain of RNA polymerase sigma factors"/>
    <property type="match status" value="1"/>
</dbReference>
<keyword evidence="7" id="KW-0240">DNA-directed RNA polymerase</keyword>
<dbReference type="InterPro" id="IPR039425">
    <property type="entry name" value="RNA_pol_sigma-70-like"/>
</dbReference>
<keyword evidence="3" id="KW-0731">Sigma factor</keyword>
<dbReference type="RefSeq" id="WP_203694939.1">
    <property type="nucleotide sequence ID" value="NZ_BAAALC010000001.1"/>
</dbReference>
<dbReference type="InterPro" id="IPR014284">
    <property type="entry name" value="RNA_pol_sigma-70_dom"/>
</dbReference>
<dbReference type="Proteomes" id="UP000630887">
    <property type="component" value="Unassembled WGS sequence"/>
</dbReference>
<keyword evidence="5" id="KW-0804">Transcription</keyword>
<evidence type="ECO:0000313" key="7">
    <source>
        <dbReference type="EMBL" id="GIG08627.1"/>
    </source>
</evidence>
<evidence type="ECO:0000256" key="5">
    <source>
        <dbReference type="ARBA" id="ARBA00023163"/>
    </source>
</evidence>
<evidence type="ECO:0000256" key="4">
    <source>
        <dbReference type="ARBA" id="ARBA00023125"/>
    </source>
</evidence>
<dbReference type="GO" id="GO:0016987">
    <property type="term" value="F:sigma factor activity"/>
    <property type="evidence" value="ECO:0007669"/>
    <property type="project" value="UniProtKB-KW"/>
</dbReference>
<sequence length="192" mass="21709">MRDDWTPPDAGTPDDRAARFEEFVRARTASLWHAAYLLTGDRHHAEDLLQTALERTAVRWDRLDRPEAYVRKVLYTQAVSWWRRRQRRVPEVLVDATPEPAGAAGEPEVRIVLAQALRRLTPKQRAVLVLRYYEDCTEDETARLLGVAPGTVKSQTRHALGRLRQLAPELAGLLGELDGASATGHDEKVVTR</sequence>
<keyword evidence="8" id="KW-1185">Reference proteome</keyword>
<dbReference type="NCBIfam" id="TIGR02937">
    <property type="entry name" value="sigma70-ECF"/>
    <property type="match status" value="1"/>
</dbReference>
<reference evidence="7 8" key="1">
    <citation type="submission" date="2021-01" db="EMBL/GenBank/DDBJ databases">
        <title>Whole genome shotgun sequence of Catellatospora coxensis NBRC 107359.</title>
        <authorList>
            <person name="Komaki H."/>
            <person name="Tamura T."/>
        </authorList>
    </citation>
    <scope>NUCLEOTIDE SEQUENCE [LARGE SCALE GENOMIC DNA]</scope>
    <source>
        <strain evidence="7 8">NBRC 107359</strain>
    </source>
</reference>
<protein>
    <submittedName>
        <fullName evidence="7">DNA-directed RNA polymerase sigma-70 factor</fullName>
    </submittedName>
</protein>
<gene>
    <name evidence="7" type="ORF">Cco03nite_53270</name>
</gene>
<evidence type="ECO:0000256" key="1">
    <source>
        <dbReference type="ARBA" id="ARBA00010641"/>
    </source>
</evidence>
<comment type="similarity">
    <text evidence="1">Belongs to the sigma-70 factor family. ECF subfamily.</text>
</comment>
<keyword evidence="2" id="KW-0805">Transcription regulation</keyword>
<evidence type="ECO:0000256" key="2">
    <source>
        <dbReference type="ARBA" id="ARBA00023015"/>
    </source>
</evidence>
<dbReference type="GO" id="GO:0003677">
    <property type="term" value="F:DNA binding"/>
    <property type="evidence" value="ECO:0007669"/>
    <property type="project" value="UniProtKB-KW"/>
</dbReference>
<dbReference type="AlphaFoldDB" id="A0A8J3P9B9"/>
<proteinExistence type="inferred from homology"/>
<accession>A0A8J3P9B9</accession>
<dbReference type="Gene3D" id="1.10.10.10">
    <property type="entry name" value="Winged helix-like DNA-binding domain superfamily/Winged helix DNA-binding domain"/>
    <property type="match status" value="1"/>
</dbReference>
<dbReference type="InterPro" id="IPR014325">
    <property type="entry name" value="RNA_pol_sigma-E_actinobac"/>
</dbReference>
<dbReference type="EMBL" id="BONI01000050">
    <property type="protein sequence ID" value="GIG08627.1"/>
    <property type="molecule type" value="Genomic_DNA"/>
</dbReference>
<dbReference type="CDD" id="cd06171">
    <property type="entry name" value="Sigma70_r4"/>
    <property type="match status" value="1"/>
</dbReference>
<dbReference type="InterPro" id="IPR013324">
    <property type="entry name" value="RNA_pol_sigma_r3/r4-like"/>
</dbReference>
<comment type="caution">
    <text evidence="7">The sequence shown here is derived from an EMBL/GenBank/DDBJ whole genome shotgun (WGS) entry which is preliminary data.</text>
</comment>
<keyword evidence="4" id="KW-0238">DNA-binding</keyword>
<evidence type="ECO:0000313" key="8">
    <source>
        <dbReference type="Proteomes" id="UP000630887"/>
    </source>
</evidence>
<evidence type="ECO:0000259" key="6">
    <source>
        <dbReference type="Pfam" id="PF08281"/>
    </source>
</evidence>
<dbReference type="Gene3D" id="1.10.1740.10">
    <property type="match status" value="1"/>
</dbReference>
<dbReference type="GO" id="GO:0006352">
    <property type="term" value="P:DNA-templated transcription initiation"/>
    <property type="evidence" value="ECO:0007669"/>
    <property type="project" value="InterPro"/>
</dbReference>
<dbReference type="PANTHER" id="PTHR43133">
    <property type="entry name" value="RNA POLYMERASE ECF-TYPE SIGMA FACTO"/>
    <property type="match status" value="1"/>
</dbReference>
<dbReference type="SUPFAM" id="SSF88659">
    <property type="entry name" value="Sigma3 and sigma4 domains of RNA polymerase sigma factors"/>
    <property type="match status" value="1"/>
</dbReference>